<reference evidence="10 11" key="2">
    <citation type="submission" date="2020-08" db="EMBL/GenBank/DDBJ databases">
        <authorList>
            <person name="Partida-Martinez L."/>
            <person name="Huntemann M."/>
            <person name="Clum A."/>
            <person name="Wang J."/>
            <person name="Palaniappan K."/>
            <person name="Ritter S."/>
            <person name="Chen I.-M."/>
            <person name="Stamatis D."/>
            <person name="Reddy T."/>
            <person name="O'Malley R."/>
            <person name="Daum C."/>
            <person name="Shapiro N."/>
            <person name="Ivanova N."/>
            <person name="Kyrpides N."/>
            <person name="Woyke T."/>
        </authorList>
    </citation>
    <scope>NUCLEOTIDE SEQUENCE [LARGE SCALE GENOMIC DNA]</scope>
    <source>
        <strain evidence="10 11">RAS26</strain>
    </source>
</reference>
<dbReference type="Pfam" id="PF00857">
    <property type="entry name" value="Isochorismatase"/>
    <property type="match status" value="1"/>
</dbReference>
<organism evidence="10 11">
    <name type="scientific">Cellulomonas cellasea</name>
    <dbReference type="NCBI Taxonomy" id="43670"/>
    <lineage>
        <taxon>Bacteria</taxon>
        <taxon>Bacillati</taxon>
        <taxon>Actinomycetota</taxon>
        <taxon>Actinomycetes</taxon>
        <taxon>Micrococcales</taxon>
        <taxon>Cellulomonadaceae</taxon>
        <taxon>Cellulomonas</taxon>
    </lineage>
</organism>
<evidence type="ECO:0000256" key="4">
    <source>
        <dbReference type="ARBA" id="ARBA00022801"/>
    </source>
</evidence>
<dbReference type="GO" id="GO:0046872">
    <property type="term" value="F:metal ion binding"/>
    <property type="evidence" value="ECO:0007669"/>
    <property type="project" value="UniProtKB-KW"/>
</dbReference>
<evidence type="ECO:0000259" key="9">
    <source>
        <dbReference type="Pfam" id="PF00857"/>
    </source>
</evidence>
<feature type="compositionally biased region" description="Low complexity" evidence="8">
    <location>
        <begin position="10"/>
        <end position="35"/>
    </location>
</feature>
<keyword evidence="2" id="KW-0662">Pyridine nucleotide biosynthesis</keyword>
<feature type="region of interest" description="Disordered" evidence="8">
    <location>
        <begin position="1"/>
        <end position="35"/>
    </location>
</feature>
<protein>
    <recommendedName>
        <fullName evidence="6">nicotinamidase</fullName>
        <ecNumber evidence="6">3.5.1.19</ecNumber>
    </recommendedName>
    <alternativeName>
        <fullName evidence="7">Nicotinamide deamidase</fullName>
    </alternativeName>
</protein>
<evidence type="ECO:0000256" key="7">
    <source>
        <dbReference type="ARBA" id="ARBA00043224"/>
    </source>
</evidence>
<dbReference type="GO" id="GO:0008936">
    <property type="term" value="F:nicotinamidase activity"/>
    <property type="evidence" value="ECO:0007669"/>
    <property type="project" value="UniProtKB-EC"/>
</dbReference>
<dbReference type="EC" id="3.5.1.19" evidence="6"/>
<dbReference type="Proteomes" id="UP000518206">
    <property type="component" value="Unassembled WGS sequence"/>
</dbReference>
<comment type="similarity">
    <text evidence="1">Belongs to the isochorismatase family.</text>
</comment>
<evidence type="ECO:0000256" key="5">
    <source>
        <dbReference type="ARBA" id="ARBA00037900"/>
    </source>
</evidence>
<evidence type="ECO:0000256" key="2">
    <source>
        <dbReference type="ARBA" id="ARBA00022642"/>
    </source>
</evidence>
<gene>
    <name evidence="10" type="ORF">FHR80_002917</name>
</gene>
<comment type="pathway">
    <text evidence="5">Cofactor biosynthesis; nicotinate biosynthesis; nicotinate from nicotinamide: step 1/1.</text>
</comment>
<reference evidence="10 11" key="1">
    <citation type="submission" date="2020-08" db="EMBL/GenBank/DDBJ databases">
        <title>The Agave Microbiome: Exploring the role of microbial communities in plant adaptations to desert environments.</title>
        <authorList>
            <person name="Partida-Martinez L.P."/>
        </authorList>
    </citation>
    <scope>NUCLEOTIDE SEQUENCE [LARGE SCALE GENOMIC DNA]</scope>
    <source>
        <strain evidence="10 11">RAS26</strain>
    </source>
</reference>
<keyword evidence="3" id="KW-0479">Metal-binding</keyword>
<dbReference type="InterPro" id="IPR000868">
    <property type="entry name" value="Isochorismatase-like_dom"/>
</dbReference>
<dbReference type="InterPro" id="IPR036380">
    <property type="entry name" value="Isochorismatase-like_sf"/>
</dbReference>
<evidence type="ECO:0000256" key="1">
    <source>
        <dbReference type="ARBA" id="ARBA00006336"/>
    </source>
</evidence>
<evidence type="ECO:0000313" key="10">
    <source>
        <dbReference type="EMBL" id="MBB2923989.1"/>
    </source>
</evidence>
<evidence type="ECO:0000313" key="11">
    <source>
        <dbReference type="Proteomes" id="UP000518206"/>
    </source>
</evidence>
<dbReference type="Gene3D" id="3.40.50.850">
    <property type="entry name" value="Isochorismatase-like"/>
    <property type="match status" value="1"/>
</dbReference>
<dbReference type="EMBL" id="JACHVX010000004">
    <property type="protein sequence ID" value="MBB2923989.1"/>
    <property type="molecule type" value="Genomic_DNA"/>
</dbReference>
<name>A0A7W4UHK6_9CELL</name>
<proteinExistence type="inferred from homology"/>
<comment type="caution">
    <text evidence="10">The sequence shown here is derived from an EMBL/GenBank/DDBJ whole genome shotgun (WGS) entry which is preliminary data.</text>
</comment>
<evidence type="ECO:0000256" key="3">
    <source>
        <dbReference type="ARBA" id="ARBA00022723"/>
    </source>
</evidence>
<dbReference type="InterPro" id="IPR052347">
    <property type="entry name" value="Isochorismatase_Nicotinamidase"/>
</dbReference>
<dbReference type="GO" id="GO:0019363">
    <property type="term" value="P:pyridine nucleotide biosynthetic process"/>
    <property type="evidence" value="ECO:0007669"/>
    <property type="project" value="UniProtKB-KW"/>
</dbReference>
<dbReference type="SUPFAM" id="SSF52499">
    <property type="entry name" value="Isochorismatase-like hydrolases"/>
    <property type="match status" value="1"/>
</dbReference>
<feature type="domain" description="Isochorismatase-like" evidence="9">
    <location>
        <begin position="43"/>
        <end position="223"/>
    </location>
</feature>
<keyword evidence="4 10" id="KW-0378">Hydrolase</keyword>
<dbReference type="PANTHER" id="PTHR11080:SF2">
    <property type="entry name" value="LD05707P"/>
    <property type="match status" value="1"/>
</dbReference>
<dbReference type="PANTHER" id="PTHR11080">
    <property type="entry name" value="PYRAZINAMIDASE/NICOTINAMIDASE"/>
    <property type="match status" value="1"/>
</dbReference>
<sequence length="229" mass="23624">MTQQDPQAQPARDGATPGPTTATPTAPDAARGAAARDAGPVRALLVVDVQPTFCEGGSLPVEGGNAVAAAIARYVEVHRDRYPLVVTTQDWHVDPGAHFSDTPDFVDTWPPHGVAGTPEAAIHPALAAMLPDLSVRKGEHSAAYSGFEGVDADGRPLADLLRDGGVTDVDVVGIAESHCVRATALDVHALGLRTRVLTDLTVPVTPELGAQARAELAAAGVELVPSYDA</sequence>
<evidence type="ECO:0000256" key="6">
    <source>
        <dbReference type="ARBA" id="ARBA00039017"/>
    </source>
</evidence>
<dbReference type="AlphaFoldDB" id="A0A7W4UHK6"/>
<evidence type="ECO:0000256" key="8">
    <source>
        <dbReference type="SAM" id="MobiDB-lite"/>
    </source>
</evidence>
<accession>A0A7W4UHK6</accession>